<sequence>MSDDRVSPFPVFFTSEFKRNLRQLAKKYRRIRTDIQPLLNELEAGNVPGDQIQGLDVLVFKVRARNTNSARGKSGGYRIIYQKKPDKSRSLRPPPRQRRRTRAQARRSDNPRPNNAL</sequence>
<reference evidence="2 3" key="1">
    <citation type="submission" date="2021-03" db="EMBL/GenBank/DDBJ databases">
        <authorList>
            <person name="Grouzdev D.S."/>
        </authorList>
    </citation>
    <scope>NUCLEOTIDE SEQUENCE [LARGE SCALE GENOMIC DNA]</scope>
    <source>
        <strain evidence="2 3">M50-1</strain>
    </source>
</reference>
<evidence type="ECO:0000313" key="3">
    <source>
        <dbReference type="Proteomes" id="UP001193081"/>
    </source>
</evidence>
<dbReference type="RefSeq" id="WP_135479587.1">
    <property type="nucleotide sequence ID" value="NZ_SIJK02000033.1"/>
</dbReference>
<accession>A0ABS4DD70</accession>
<protein>
    <recommendedName>
        <fullName evidence="4">Addiction module toxin RelE</fullName>
    </recommendedName>
</protein>
<proteinExistence type="predicted"/>
<evidence type="ECO:0000313" key="2">
    <source>
        <dbReference type="EMBL" id="MBP1467387.1"/>
    </source>
</evidence>
<organism evidence="2 3">
    <name type="scientific">Candidatus Chloroploca mongolica</name>
    <dbReference type="NCBI Taxonomy" id="2528176"/>
    <lineage>
        <taxon>Bacteria</taxon>
        <taxon>Bacillati</taxon>
        <taxon>Chloroflexota</taxon>
        <taxon>Chloroflexia</taxon>
        <taxon>Chloroflexales</taxon>
        <taxon>Chloroflexineae</taxon>
        <taxon>Oscillochloridaceae</taxon>
        <taxon>Candidatus Chloroploca</taxon>
    </lineage>
</organism>
<evidence type="ECO:0008006" key="4">
    <source>
        <dbReference type="Google" id="ProtNLM"/>
    </source>
</evidence>
<feature type="region of interest" description="Disordered" evidence="1">
    <location>
        <begin position="68"/>
        <end position="117"/>
    </location>
</feature>
<gene>
    <name evidence="2" type="ORF">EYB53_016865</name>
</gene>
<feature type="compositionally biased region" description="Basic residues" evidence="1">
    <location>
        <begin position="95"/>
        <end position="105"/>
    </location>
</feature>
<comment type="caution">
    <text evidence="2">The sequence shown here is derived from an EMBL/GenBank/DDBJ whole genome shotgun (WGS) entry which is preliminary data.</text>
</comment>
<evidence type="ECO:0000256" key="1">
    <source>
        <dbReference type="SAM" id="MobiDB-lite"/>
    </source>
</evidence>
<keyword evidence="3" id="KW-1185">Reference proteome</keyword>
<name>A0ABS4DD70_9CHLR</name>
<dbReference type="Proteomes" id="UP001193081">
    <property type="component" value="Unassembled WGS sequence"/>
</dbReference>
<dbReference type="EMBL" id="SIJK02000033">
    <property type="protein sequence ID" value="MBP1467387.1"/>
    <property type="molecule type" value="Genomic_DNA"/>
</dbReference>